<keyword evidence="6" id="KW-0614">Plasmid</keyword>
<dbReference type="EMBL" id="CP135445">
    <property type="protein sequence ID" value="WRY35634.1"/>
    <property type="molecule type" value="Genomic_DNA"/>
</dbReference>
<keyword evidence="1" id="KW-0805">Transcription regulation</keyword>
<sequence>MGYQETGGVLRNEVTGTQSIRRSFAIMRMLAGGDHDGEKLVDIAGSLKLSHPTAHRILKALEKEGVVERAGGTSRYRLGAEAAWLGVAPFNRCPITRISSPVLDELAQLTKDSIFLSVPSHNDAVYADRRFGSWPVQARGVHVGARRPLGVSVAGRVMMAYLGEARATEVFQENLERYAEWNCPEALILDGITRAREQGYLVEDSLTGRGRRALAVPVRDIGGRAIGALCVIAPAARLGAERVNRLWPALREASRKVSASLFETRLAG</sequence>
<evidence type="ECO:0000313" key="7">
    <source>
        <dbReference type="Proteomes" id="UP001623290"/>
    </source>
</evidence>
<dbReference type="PANTHER" id="PTHR30136">
    <property type="entry name" value="HELIX-TURN-HELIX TRANSCRIPTIONAL REGULATOR, ICLR FAMILY"/>
    <property type="match status" value="1"/>
</dbReference>
<dbReference type="SUPFAM" id="SSF55781">
    <property type="entry name" value="GAF domain-like"/>
    <property type="match status" value="1"/>
</dbReference>
<dbReference type="InterPro" id="IPR014757">
    <property type="entry name" value="Tscrpt_reg_IclR_C"/>
</dbReference>
<dbReference type="Gene3D" id="1.10.10.10">
    <property type="entry name" value="Winged helix-like DNA-binding domain superfamily/Winged helix DNA-binding domain"/>
    <property type="match status" value="1"/>
</dbReference>
<dbReference type="Gene3D" id="3.30.450.40">
    <property type="match status" value="1"/>
</dbReference>
<dbReference type="Pfam" id="PF01614">
    <property type="entry name" value="IclR_C"/>
    <property type="match status" value="1"/>
</dbReference>
<evidence type="ECO:0000313" key="6">
    <source>
        <dbReference type="EMBL" id="WRY35634.1"/>
    </source>
</evidence>
<dbReference type="RefSeq" id="WP_330629363.1">
    <property type="nucleotide sequence ID" value="NZ_CP135445.1"/>
</dbReference>
<dbReference type="PANTHER" id="PTHR30136:SF35">
    <property type="entry name" value="HTH-TYPE TRANSCRIPTIONAL REGULATOR RV1719"/>
    <property type="match status" value="1"/>
</dbReference>
<proteinExistence type="predicted"/>
<dbReference type="SMART" id="SM00346">
    <property type="entry name" value="HTH_ICLR"/>
    <property type="match status" value="1"/>
</dbReference>
<dbReference type="InterPro" id="IPR036388">
    <property type="entry name" value="WH-like_DNA-bd_sf"/>
</dbReference>
<organism evidence="6 7">
    <name type="scientific">Thioclava litoralis</name>
    <dbReference type="NCBI Taxonomy" id="3076557"/>
    <lineage>
        <taxon>Bacteria</taxon>
        <taxon>Pseudomonadati</taxon>
        <taxon>Pseudomonadota</taxon>
        <taxon>Alphaproteobacteria</taxon>
        <taxon>Rhodobacterales</taxon>
        <taxon>Paracoccaceae</taxon>
        <taxon>Thioclava</taxon>
    </lineage>
</organism>
<name>A0ABZ1E6A0_9RHOB</name>
<dbReference type="InterPro" id="IPR050707">
    <property type="entry name" value="HTH_MetabolicPath_Reg"/>
</dbReference>
<dbReference type="PROSITE" id="PS51078">
    <property type="entry name" value="ICLR_ED"/>
    <property type="match status" value="1"/>
</dbReference>
<evidence type="ECO:0000256" key="3">
    <source>
        <dbReference type="ARBA" id="ARBA00023163"/>
    </source>
</evidence>
<protein>
    <submittedName>
        <fullName evidence="6">IclR family transcriptional regulator</fullName>
    </submittedName>
</protein>
<feature type="domain" description="IclR-ED" evidence="5">
    <location>
        <begin position="81"/>
        <end position="263"/>
    </location>
</feature>
<evidence type="ECO:0000256" key="2">
    <source>
        <dbReference type="ARBA" id="ARBA00023125"/>
    </source>
</evidence>
<feature type="domain" description="HTH iclR-type" evidence="4">
    <location>
        <begin position="17"/>
        <end position="80"/>
    </location>
</feature>
<keyword evidence="3" id="KW-0804">Transcription</keyword>
<dbReference type="InterPro" id="IPR029016">
    <property type="entry name" value="GAF-like_dom_sf"/>
</dbReference>
<keyword evidence="7" id="KW-1185">Reference proteome</keyword>
<geneLocation type="plasmid" evidence="6 7">
    <name>unnamed2</name>
</geneLocation>
<dbReference type="InterPro" id="IPR036390">
    <property type="entry name" value="WH_DNA-bd_sf"/>
</dbReference>
<keyword evidence="2" id="KW-0238">DNA-binding</keyword>
<gene>
    <name evidence="6" type="ORF">RPE78_17405</name>
</gene>
<dbReference type="Pfam" id="PF09339">
    <property type="entry name" value="HTH_IclR"/>
    <property type="match status" value="1"/>
</dbReference>
<evidence type="ECO:0000256" key="1">
    <source>
        <dbReference type="ARBA" id="ARBA00023015"/>
    </source>
</evidence>
<dbReference type="PROSITE" id="PS51077">
    <property type="entry name" value="HTH_ICLR"/>
    <property type="match status" value="1"/>
</dbReference>
<dbReference type="Proteomes" id="UP001623290">
    <property type="component" value="Plasmid unnamed2"/>
</dbReference>
<accession>A0ABZ1E6A0</accession>
<reference evidence="6 7" key="1">
    <citation type="submission" date="2023-09" db="EMBL/GenBank/DDBJ databases">
        <title>Thioclava shenzhenensis sp. nov., a multidrug resistant bacteria-antagonizing species isolated from coastal seawater.</title>
        <authorList>
            <person name="Long M."/>
        </authorList>
    </citation>
    <scope>NUCLEOTIDE SEQUENCE [LARGE SCALE GENOMIC DNA]</scope>
    <source>
        <strain evidence="6 7">FTW29</strain>
        <plasmid evidence="6 7">unnamed2</plasmid>
    </source>
</reference>
<dbReference type="SUPFAM" id="SSF46785">
    <property type="entry name" value="Winged helix' DNA-binding domain"/>
    <property type="match status" value="1"/>
</dbReference>
<evidence type="ECO:0000259" key="5">
    <source>
        <dbReference type="PROSITE" id="PS51078"/>
    </source>
</evidence>
<evidence type="ECO:0000259" key="4">
    <source>
        <dbReference type="PROSITE" id="PS51077"/>
    </source>
</evidence>
<dbReference type="InterPro" id="IPR005471">
    <property type="entry name" value="Tscrpt_reg_IclR_N"/>
</dbReference>